<reference evidence="1 2" key="1">
    <citation type="journal article" date="2018" name="IMA Fungus">
        <title>IMA Genome-F 9: Draft genome sequence of Annulohypoxylon stygium, Aspergillus mulundensis, Berkeleyomyces basicola (syn. Thielaviopsis basicola), Ceratocystis smalleyi, two Cercospora beticola strains, Coleophoma cylindrospora, Fusarium fracticaudum, Phialophora cf. hyalina, and Morchella septimelata.</title>
        <authorList>
            <person name="Wingfield B.D."/>
            <person name="Bills G.F."/>
            <person name="Dong Y."/>
            <person name="Huang W."/>
            <person name="Nel W.J."/>
            <person name="Swalarsk-Parry B.S."/>
            <person name="Vaghefi N."/>
            <person name="Wilken P.M."/>
            <person name="An Z."/>
            <person name="de Beer Z.W."/>
            <person name="De Vos L."/>
            <person name="Chen L."/>
            <person name="Duong T.A."/>
            <person name="Gao Y."/>
            <person name="Hammerbacher A."/>
            <person name="Kikkert J.R."/>
            <person name="Li Y."/>
            <person name="Li H."/>
            <person name="Li K."/>
            <person name="Li Q."/>
            <person name="Liu X."/>
            <person name="Ma X."/>
            <person name="Naidoo K."/>
            <person name="Pethybridge S.J."/>
            <person name="Sun J."/>
            <person name="Steenkamp E.T."/>
            <person name="van der Nest M.A."/>
            <person name="van Wyk S."/>
            <person name="Wingfield M.J."/>
            <person name="Xiong C."/>
            <person name="Yue Q."/>
            <person name="Zhang X."/>
        </authorList>
    </citation>
    <scope>NUCLEOTIDE SEQUENCE [LARGE SCALE GENOMIC DNA]</scope>
    <source>
        <strain evidence="1 2">DSM 5745</strain>
    </source>
</reference>
<evidence type="ECO:0000313" key="2">
    <source>
        <dbReference type="Proteomes" id="UP000256690"/>
    </source>
</evidence>
<organism evidence="1 2">
    <name type="scientific">Aspergillus mulundensis</name>
    <dbReference type="NCBI Taxonomy" id="1810919"/>
    <lineage>
        <taxon>Eukaryota</taxon>
        <taxon>Fungi</taxon>
        <taxon>Dikarya</taxon>
        <taxon>Ascomycota</taxon>
        <taxon>Pezizomycotina</taxon>
        <taxon>Eurotiomycetes</taxon>
        <taxon>Eurotiomycetidae</taxon>
        <taxon>Eurotiales</taxon>
        <taxon>Aspergillaceae</taxon>
        <taxon>Aspergillus</taxon>
        <taxon>Aspergillus subgen. Nidulantes</taxon>
    </lineage>
</organism>
<dbReference type="GeneID" id="38112649"/>
<comment type="caution">
    <text evidence="1">The sequence shown here is derived from an EMBL/GenBank/DDBJ whole genome shotgun (WGS) entry which is preliminary data.</text>
</comment>
<protein>
    <submittedName>
        <fullName evidence="1">Uncharacterized protein</fullName>
    </submittedName>
</protein>
<dbReference type="Proteomes" id="UP000256690">
    <property type="component" value="Unassembled WGS sequence"/>
</dbReference>
<evidence type="ECO:0000313" key="1">
    <source>
        <dbReference type="EMBL" id="RDW90504.1"/>
    </source>
</evidence>
<proteinExistence type="predicted"/>
<dbReference type="OrthoDB" id="4451952at2759"/>
<name>A0A3D8SW49_9EURO</name>
<keyword evidence="2" id="KW-1185">Reference proteome</keyword>
<dbReference type="EMBL" id="PVWQ01000002">
    <property type="protein sequence ID" value="RDW90504.1"/>
    <property type="molecule type" value="Genomic_DNA"/>
</dbReference>
<sequence>MPPLPCHRYLIYKIFLSKYITVKLKRNKFSKMCIFWKTKFLCGCIIDEFWYPCSTLRPDPATEKLRFHTRNHPNCKMRSLQELTECILLCELCLGKLHARVRKDADIRKTLASKDTFPLAEQLGMLILLENDEIEQWKVFGKWGRTRSDFRWEELEEMVTVVEKRVGRRRAKLRNGRNAWKYEAYYTQEEAKREADAEAAEGEVEKS</sequence>
<gene>
    <name evidence="1" type="ORF">DSM5745_02279</name>
</gene>
<dbReference type="RefSeq" id="XP_026607458.1">
    <property type="nucleotide sequence ID" value="XM_026744295.1"/>
</dbReference>
<accession>A0A3D8SW49</accession>
<dbReference type="AlphaFoldDB" id="A0A3D8SW49"/>